<keyword evidence="2" id="KW-1185">Reference proteome</keyword>
<dbReference type="EMBL" id="MU006563">
    <property type="protein sequence ID" value="KAF2751045.1"/>
    <property type="molecule type" value="Genomic_DNA"/>
</dbReference>
<dbReference type="OrthoDB" id="5413827at2759"/>
<name>A0A6A6VKC3_9PLEO</name>
<proteinExistence type="predicted"/>
<protein>
    <submittedName>
        <fullName evidence="1">Uncharacterized protein</fullName>
    </submittedName>
</protein>
<evidence type="ECO:0000313" key="2">
    <source>
        <dbReference type="Proteomes" id="UP000799440"/>
    </source>
</evidence>
<dbReference type="AlphaFoldDB" id="A0A6A6VKC3"/>
<gene>
    <name evidence="1" type="ORF">M011DRAFT_474518</name>
</gene>
<evidence type="ECO:0000313" key="1">
    <source>
        <dbReference type="EMBL" id="KAF2751045.1"/>
    </source>
</evidence>
<organism evidence="1 2">
    <name type="scientific">Sporormia fimetaria CBS 119925</name>
    <dbReference type="NCBI Taxonomy" id="1340428"/>
    <lineage>
        <taxon>Eukaryota</taxon>
        <taxon>Fungi</taxon>
        <taxon>Dikarya</taxon>
        <taxon>Ascomycota</taxon>
        <taxon>Pezizomycotina</taxon>
        <taxon>Dothideomycetes</taxon>
        <taxon>Pleosporomycetidae</taxon>
        <taxon>Pleosporales</taxon>
        <taxon>Sporormiaceae</taxon>
        <taxon>Sporormia</taxon>
    </lineage>
</organism>
<dbReference type="PANTHER" id="PTHR38790:SF4">
    <property type="entry name" value="2EXR DOMAIN-CONTAINING PROTEIN"/>
    <property type="match status" value="1"/>
</dbReference>
<reference evidence="1" key="1">
    <citation type="journal article" date="2020" name="Stud. Mycol.">
        <title>101 Dothideomycetes genomes: a test case for predicting lifestyles and emergence of pathogens.</title>
        <authorList>
            <person name="Haridas S."/>
            <person name="Albert R."/>
            <person name="Binder M."/>
            <person name="Bloem J."/>
            <person name="Labutti K."/>
            <person name="Salamov A."/>
            <person name="Andreopoulos B."/>
            <person name="Baker S."/>
            <person name="Barry K."/>
            <person name="Bills G."/>
            <person name="Bluhm B."/>
            <person name="Cannon C."/>
            <person name="Castanera R."/>
            <person name="Culley D."/>
            <person name="Daum C."/>
            <person name="Ezra D."/>
            <person name="Gonzalez J."/>
            <person name="Henrissat B."/>
            <person name="Kuo A."/>
            <person name="Liang C."/>
            <person name="Lipzen A."/>
            <person name="Lutzoni F."/>
            <person name="Magnuson J."/>
            <person name="Mondo S."/>
            <person name="Nolan M."/>
            <person name="Ohm R."/>
            <person name="Pangilinan J."/>
            <person name="Park H.-J."/>
            <person name="Ramirez L."/>
            <person name="Alfaro M."/>
            <person name="Sun H."/>
            <person name="Tritt A."/>
            <person name="Yoshinaga Y."/>
            <person name="Zwiers L.-H."/>
            <person name="Turgeon B."/>
            <person name="Goodwin S."/>
            <person name="Spatafora J."/>
            <person name="Crous P."/>
            <person name="Grigoriev I."/>
        </authorList>
    </citation>
    <scope>NUCLEOTIDE SEQUENCE</scope>
    <source>
        <strain evidence="1">CBS 119925</strain>
    </source>
</reference>
<accession>A0A6A6VKC3</accession>
<sequence length="179" mass="20226">MKLFSYTLEQPFTPGLFLISPVLYGKNVETYASNQLTSPLLRLPGEIRNQIWRDIFSVGTLQANFNTKSTFATGPDGKWRGDYTPRLAILVVCRQIYAEARLLAFTLNTIAFNSPGALRTLCIEWLSPAQCQAIRKLQYHTEVDKKSEEVRVLRNLPNLEVVLVGEWKYASLFLPSAGV</sequence>
<dbReference type="PANTHER" id="PTHR38790">
    <property type="entry name" value="2EXR DOMAIN-CONTAINING PROTEIN-RELATED"/>
    <property type="match status" value="1"/>
</dbReference>
<dbReference type="Proteomes" id="UP000799440">
    <property type="component" value="Unassembled WGS sequence"/>
</dbReference>